<feature type="transmembrane region" description="Helical" evidence="7">
    <location>
        <begin position="85"/>
        <end position="105"/>
    </location>
</feature>
<dbReference type="InterPro" id="IPR020846">
    <property type="entry name" value="MFS_dom"/>
</dbReference>
<reference evidence="9" key="1">
    <citation type="submission" date="2016-08" db="EMBL/GenBank/DDBJ databases">
        <authorList>
            <person name="Seilhamer J.J."/>
        </authorList>
    </citation>
    <scope>NUCLEOTIDE SEQUENCE</scope>
    <source>
        <strain evidence="9">86</strain>
    </source>
</reference>
<feature type="transmembrane region" description="Helical" evidence="7">
    <location>
        <begin position="339"/>
        <end position="363"/>
    </location>
</feature>
<dbReference type="GO" id="GO:0005886">
    <property type="term" value="C:plasma membrane"/>
    <property type="evidence" value="ECO:0007669"/>
    <property type="project" value="UniProtKB-SubCell"/>
</dbReference>
<feature type="transmembrane region" description="Helical" evidence="7">
    <location>
        <begin position="58"/>
        <end position="78"/>
    </location>
</feature>
<dbReference type="InterPro" id="IPR036259">
    <property type="entry name" value="MFS_trans_sf"/>
</dbReference>
<dbReference type="AlphaFoldDB" id="A0A212M0G6"/>
<feature type="domain" description="Major facilitator superfamily (MFS) profile" evidence="8">
    <location>
        <begin position="19"/>
        <end position="399"/>
    </location>
</feature>
<feature type="transmembrane region" description="Helical" evidence="7">
    <location>
        <begin position="111"/>
        <end position="130"/>
    </location>
</feature>
<evidence type="ECO:0000256" key="6">
    <source>
        <dbReference type="ARBA" id="ARBA00023136"/>
    </source>
</evidence>
<dbReference type="RefSeq" id="WP_288185767.1">
    <property type="nucleotide sequence ID" value="NZ_LT608335.1"/>
</dbReference>
<feature type="transmembrane region" description="Helical" evidence="7">
    <location>
        <begin position="286"/>
        <end position="304"/>
    </location>
</feature>
<evidence type="ECO:0000256" key="7">
    <source>
        <dbReference type="SAM" id="Phobius"/>
    </source>
</evidence>
<evidence type="ECO:0000256" key="1">
    <source>
        <dbReference type="ARBA" id="ARBA00004651"/>
    </source>
</evidence>
<dbReference type="PANTHER" id="PTHR43124">
    <property type="entry name" value="PURINE EFFLUX PUMP PBUE"/>
    <property type="match status" value="1"/>
</dbReference>
<proteinExistence type="predicted"/>
<feature type="transmembrane region" description="Helical" evidence="7">
    <location>
        <begin position="220"/>
        <end position="242"/>
    </location>
</feature>
<dbReference type="PROSITE" id="PS50850">
    <property type="entry name" value="MFS"/>
    <property type="match status" value="1"/>
</dbReference>
<evidence type="ECO:0000313" key="9">
    <source>
        <dbReference type="EMBL" id="SCM83302.1"/>
    </source>
</evidence>
<evidence type="ECO:0000259" key="8">
    <source>
        <dbReference type="PROSITE" id="PS50850"/>
    </source>
</evidence>
<keyword evidence="5 7" id="KW-1133">Transmembrane helix</keyword>
<protein>
    <submittedName>
        <fullName evidence="9">Major facilitator superfamily MFS_1</fullName>
    </submittedName>
</protein>
<dbReference type="InterPro" id="IPR050189">
    <property type="entry name" value="MFS_Efflux_Transporters"/>
</dbReference>
<evidence type="ECO:0000256" key="4">
    <source>
        <dbReference type="ARBA" id="ARBA00022692"/>
    </source>
</evidence>
<evidence type="ECO:0000256" key="3">
    <source>
        <dbReference type="ARBA" id="ARBA00022475"/>
    </source>
</evidence>
<keyword evidence="2" id="KW-0813">Transport</keyword>
<dbReference type="PANTHER" id="PTHR43124:SF3">
    <property type="entry name" value="CHLORAMPHENICOL EFFLUX PUMP RV0191"/>
    <property type="match status" value="1"/>
</dbReference>
<dbReference type="SUPFAM" id="SSF103473">
    <property type="entry name" value="MFS general substrate transporter"/>
    <property type="match status" value="1"/>
</dbReference>
<evidence type="ECO:0000256" key="2">
    <source>
        <dbReference type="ARBA" id="ARBA00022448"/>
    </source>
</evidence>
<dbReference type="EMBL" id="FMJE01000007">
    <property type="protein sequence ID" value="SCM83302.1"/>
    <property type="molecule type" value="Genomic_DNA"/>
</dbReference>
<dbReference type="Gene3D" id="1.20.1250.20">
    <property type="entry name" value="MFS general substrate transporter like domains"/>
    <property type="match status" value="2"/>
</dbReference>
<accession>A0A212M0G6</accession>
<name>A0A212M0G6_9FIRM</name>
<keyword evidence="4 7" id="KW-0812">Transmembrane</keyword>
<feature type="transmembrane region" description="Helical" evidence="7">
    <location>
        <begin position="375"/>
        <end position="394"/>
    </location>
</feature>
<gene>
    <name evidence="9" type="ORF">KL86SPO_70160</name>
</gene>
<dbReference type="InterPro" id="IPR011701">
    <property type="entry name" value="MFS"/>
</dbReference>
<keyword evidence="3" id="KW-1003">Cell membrane</keyword>
<feature type="transmembrane region" description="Helical" evidence="7">
    <location>
        <begin position="142"/>
        <end position="162"/>
    </location>
</feature>
<sequence length="401" mass="43216">MSTPNIQAESAAGKSFRWIILLLAFASFMFTFMSRFSWPPLIPVVGPVFDFTAAQAGSFMTAFYFGYIITQVPAGILSDRLGPRWILAGGLVLPGAMLFLMQYMVDYNQGFWLRFAMGLGAGAVMSAASRALTEWFPANERAVAWGVLMAAPSLGLLLPNFLVPIINQSIGWQGVMQVFGIASIVIGILVACFVRTADNSVKSSGNPFGGLKVVFTTKNLMILAAMGFSLMWAEIGLATWANAYFKQLGFSAKAGGMIMVVYGIGGVLAPPSSAFLSKKLGSMRKLVFWSFLIQIPLTIIFGSLQSYTVLMVMAFLLGYVSYLVNSPLNILVTDVAGKAWAATAIGSTNFIYQFAAMISPMVIGWTIDATGSFFSTWYIIAAGSLAGLILVSMLKMEEKAI</sequence>
<keyword evidence="6 7" id="KW-0472">Membrane</keyword>
<feature type="transmembrane region" description="Helical" evidence="7">
    <location>
        <begin position="174"/>
        <end position="194"/>
    </location>
</feature>
<comment type="subcellular location">
    <subcellularLocation>
        <location evidence="1">Cell membrane</location>
        <topology evidence="1">Multi-pass membrane protein</topology>
    </subcellularLocation>
</comment>
<dbReference type="Pfam" id="PF07690">
    <property type="entry name" value="MFS_1"/>
    <property type="match status" value="1"/>
</dbReference>
<feature type="transmembrane region" description="Helical" evidence="7">
    <location>
        <begin position="310"/>
        <end position="332"/>
    </location>
</feature>
<feature type="transmembrane region" description="Helical" evidence="7">
    <location>
        <begin position="254"/>
        <end position="274"/>
    </location>
</feature>
<dbReference type="GO" id="GO:0022857">
    <property type="term" value="F:transmembrane transporter activity"/>
    <property type="evidence" value="ECO:0007669"/>
    <property type="project" value="InterPro"/>
</dbReference>
<organism evidence="9">
    <name type="scientific">uncultured Sporomusa sp</name>
    <dbReference type="NCBI Taxonomy" id="307249"/>
    <lineage>
        <taxon>Bacteria</taxon>
        <taxon>Bacillati</taxon>
        <taxon>Bacillota</taxon>
        <taxon>Negativicutes</taxon>
        <taxon>Selenomonadales</taxon>
        <taxon>Sporomusaceae</taxon>
        <taxon>Sporomusa</taxon>
        <taxon>environmental samples</taxon>
    </lineage>
</organism>
<feature type="transmembrane region" description="Helical" evidence="7">
    <location>
        <begin position="18"/>
        <end position="38"/>
    </location>
</feature>
<evidence type="ECO:0000256" key="5">
    <source>
        <dbReference type="ARBA" id="ARBA00022989"/>
    </source>
</evidence>